<feature type="binding site" evidence="17">
    <location>
        <position position="14"/>
    </location>
    <ligand>
        <name>[4Fe-4S] cluster</name>
        <dbReference type="ChEBI" id="CHEBI:49883"/>
    </ligand>
</feature>
<evidence type="ECO:0000256" key="10">
    <source>
        <dbReference type="ARBA" id="ARBA00023002"/>
    </source>
</evidence>
<dbReference type="GeneID" id="78085349"/>
<dbReference type="eggNOG" id="COG1636">
    <property type="taxonomic scope" value="Bacteria"/>
</dbReference>
<keyword evidence="7 17" id="KW-0819">tRNA processing</keyword>
<evidence type="ECO:0000256" key="14">
    <source>
        <dbReference type="ARBA" id="ARBA00023284"/>
    </source>
</evidence>
<dbReference type="GO" id="GO:0051539">
    <property type="term" value="F:4 iron, 4 sulfur cluster binding"/>
    <property type="evidence" value="ECO:0007669"/>
    <property type="project" value="UniProtKB-UniRule"/>
</dbReference>
<dbReference type="GO" id="GO:0052693">
    <property type="term" value="F:epoxyqueuosine reductase activity"/>
    <property type="evidence" value="ECO:0007669"/>
    <property type="project" value="UniProtKB-UniRule"/>
</dbReference>
<evidence type="ECO:0000256" key="16">
    <source>
        <dbReference type="ARBA" id="ARBA00047415"/>
    </source>
</evidence>
<evidence type="ECO:0000256" key="17">
    <source>
        <dbReference type="HAMAP-Rule" id="MF_02089"/>
    </source>
</evidence>
<keyword evidence="12 17" id="KW-0411">Iron-sulfur</keyword>
<dbReference type="GO" id="GO:0008616">
    <property type="term" value="P:tRNA queuosine(34) biosynthetic process"/>
    <property type="evidence" value="ECO:0007669"/>
    <property type="project" value="UniProtKB-UniRule"/>
</dbReference>
<evidence type="ECO:0000256" key="8">
    <source>
        <dbReference type="ARBA" id="ARBA00022723"/>
    </source>
</evidence>
<comment type="pathway">
    <text evidence="2 17">tRNA modification; tRNA-queuosine biosynthesis.</text>
</comment>
<dbReference type="Pfam" id="PF02677">
    <property type="entry name" value="QueH"/>
    <property type="match status" value="1"/>
</dbReference>
<feature type="disulfide bond" description="Redox-active" evidence="17">
    <location>
        <begin position="183"/>
        <end position="185"/>
    </location>
</feature>
<reference evidence="18 19" key="1">
    <citation type="submission" date="2010-10" db="EMBL/GenBank/DDBJ databases">
        <authorList>
            <consortium name="The Broad Institute Genome Sequencing Platform"/>
            <person name="Ward D."/>
            <person name="Earl A."/>
            <person name="Feldgarden M."/>
            <person name="Young S.K."/>
            <person name="Gargeya S."/>
            <person name="Zeng Q."/>
            <person name="Alvarado L."/>
            <person name="Berlin A."/>
            <person name="Bochicchio J."/>
            <person name="Chapman S.B."/>
            <person name="Chen Z."/>
            <person name="Freedman E."/>
            <person name="Gellesch M."/>
            <person name="Goldberg J."/>
            <person name="Griggs A."/>
            <person name="Gujja S."/>
            <person name="Heilman E."/>
            <person name="Heiman D."/>
            <person name="Howarth C."/>
            <person name="Mehta T."/>
            <person name="Neiman D."/>
            <person name="Pearson M."/>
            <person name="Roberts A."/>
            <person name="Saif S."/>
            <person name="Shea T."/>
            <person name="Shenoy N."/>
            <person name="Sisk P."/>
            <person name="Stolte C."/>
            <person name="Sykes S."/>
            <person name="White J."/>
            <person name="Yandava C."/>
            <person name="Allen-Vercoe E."/>
            <person name="Sibley C."/>
            <person name="Ambrose C.E."/>
            <person name="Strauss J."/>
            <person name="Daigneault M."/>
            <person name="Haas B."/>
            <person name="Nusbaum C."/>
            <person name="Birren B."/>
        </authorList>
    </citation>
    <scope>NUCLEOTIDE SEQUENCE [LARGE SCALE GENOMIC DNA]</scope>
    <source>
        <strain evidence="18 19">3_1_6</strain>
    </source>
</reference>
<dbReference type="STRING" id="563192.HMPREF0179_02207"/>
<organism evidence="18 19">
    <name type="scientific">Bilophila wadsworthia (strain 3_1_6)</name>
    <dbReference type="NCBI Taxonomy" id="563192"/>
    <lineage>
        <taxon>Bacteria</taxon>
        <taxon>Pseudomonadati</taxon>
        <taxon>Thermodesulfobacteriota</taxon>
        <taxon>Desulfovibrionia</taxon>
        <taxon>Desulfovibrionales</taxon>
        <taxon>Desulfovibrionaceae</taxon>
        <taxon>Bilophila</taxon>
    </lineage>
</organism>
<dbReference type="GO" id="GO:0046872">
    <property type="term" value="F:metal ion binding"/>
    <property type="evidence" value="ECO:0007669"/>
    <property type="project" value="UniProtKB-KW"/>
</dbReference>
<dbReference type="EC" id="1.17.99.6" evidence="4 17"/>
<evidence type="ECO:0000256" key="7">
    <source>
        <dbReference type="ARBA" id="ARBA00022694"/>
    </source>
</evidence>
<comment type="caution">
    <text evidence="18">The sequence shown here is derived from an EMBL/GenBank/DDBJ whole genome shotgun (WGS) entry which is preliminary data.</text>
</comment>
<dbReference type="Proteomes" id="UP000006034">
    <property type="component" value="Unassembled WGS sequence"/>
</dbReference>
<evidence type="ECO:0000256" key="9">
    <source>
        <dbReference type="ARBA" id="ARBA00022785"/>
    </source>
</evidence>
<keyword evidence="9 17" id="KW-0671">Queuosine biosynthesis</keyword>
<gene>
    <name evidence="17" type="primary">queH</name>
    <name evidence="18" type="ORF">HMPREF0179_02207</name>
</gene>
<keyword evidence="14 17" id="KW-0676">Redox-active center</keyword>
<evidence type="ECO:0000256" key="2">
    <source>
        <dbReference type="ARBA" id="ARBA00004691"/>
    </source>
</evidence>
<sequence length="203" mass="23216">MAGNGKKVLLHACCGPCSIMCIQSLRDEGYDVTGYFANPNIHPVSEYFRRREAMEQVAEQMDLPMLWQDDVYDLPGWLKMVHDLGIADNQGYARCGYCYESRLALTCAIASENGFDCFTTSLLYSRHQQHDAIRGIGTRVAASGDYRSDAGFGSEFLYRDFRPLWQAGIDRSKEMGLYRQNYCACIFSEYERFEKKLRKLSAE</sequence>
<keyword evidence="10 17" id="KW-0560">Oxidoreductase</keyword>
<keyword evidence="13 17" id="KW-1015">Disulfide bond</keyword>
<feature type="binding site" evidence="17">
    <location>
        <position position="95"/>
    </location>
    <ligand>
        <name>[4Fe-4S] cluster</name>
        <dbReference type="ChEBI" id="CHEBI:49883"/>
    </ligand>
</feature>
<keyword evidence="11 17" id="KW-0408">Iron</keyword>
<dbReference type="InterPro" id="IPR003828">
    <property type="entry name" value="QueH"/>
</dbReference>
<evidence type="ECO:0000256" key="1">
    <source>
        <dbReference type="ARBA" id="ARBA00002268"/>
    </source>
</evidence>
<evidence type="ECO:0000256" key="12">
    <source>
        <dbReference type="ARBA" id="ARBA00023014"/>
    </source>
</evidence>
<name>E5Y7P2_BILW3</name>
<dbReference type="RefSeq" id="WP_005028019.1">
    <property type="nucleotide sequence ID" value="NZ_KE150238.1"/>
</dbReference>
<dbReference type="HAMAP" id="MF_02089">
    <property type="entry name" value="QueH"/>
    <property type="match status" value="1"/>
</dbReference>
<evidence type="ECO:0000256" key="15">
    <source>
        <dbReference type="ARBA" id="ARBA00031446"/>
    </source>
</evidence>
<protein>
    <recommendedName>
        <fullName evidence="5 17">Epoxyqueuosine reductase QueH</fullName>
        <ecNumber evidence="4 17">1.17.99.6</ecNumber>
    </recommendedName>
    <alternativeName>
        <fullName evidence="15 17">Queuosine biosynthesis protein QueH</fullName>
    </alternativeName>
</protein>
<evidence type="ECO:0000256" key="13">
    <source>
        <dbReference type="ARBA" id="ARBA00023157"/>
    </source>
</evidence>
<proteinExistence type="inferred from homology"/>
<reference evidence="18 19" key="2">
    <citation type="submission" date="2013-04" db="EMBL/GenBank/DDBJ databases">
        <title>The Genome Sequence of Bilophila wadsworthia 3_1_6.</title>
        <authorList>
            <consortium name="The Broad Institute Genomics Platform"/>
            <person name="Earl A."/>
            <person name="Ward D."/>
            <person name="Feldgarden M."/>
            <person name="Gevers D."/>
            <person name="Sibley C."/>
            <person name="Strauss J."/>
            <person name="Allen-Vercoe E."/>
            <person name="Walker B."/>
            <person name="Young S."/>
            <person name="Zeng Q."/>
            <person name="Gargeya S."/>
            <person name="Fitzgerald M."/>
            <person name="Haas B."/>
            <person name="Abouelleil A."/>
            <person name="Allen A.W."/>
            <person name="Alvarado L."/>
            <person name="Arachchi H.M."/>
            <person name="Berlin A.M."/>
            <person name="Chapman S.B."/>
            <person name="Gainer-Dewar J."/>
            <person name="Goldberg J."/>
            <person name="Griggs A."/>
            <person name="Gujja S."/>
            <person name="Hansen M."/>
            <person name="Howarth C."/>
            <person name="Imamovic A."/>
            <person name="Ireland A."/>
            <person name="Larimer J."/>
            <person name="McCowan C."/>
            <person name="Murphy C."/>
            <person name="Pearson M."/>
            <person name="Poon T.W."/>
            <person name="Priest M."/>
            <person name="Roberts A."/>
            <person name="Saif S."/>
            <person name="Shea T."/>
            <person name="Sisk P."/>
            <person name="Sykes S."/>
            <person name="Wortman J."/>
            <person name="Nusbaum C."/>
            <person name="Birren B."/>
        </authorList>
    </citation>
    <scope>NUCLEOTIDE SEQUENCE [LARGE SCALE GENOMIC DNA]</scope>
    <source>
        <strain evidence="18 19">3_1_6</strain>
    </source>
</reference>
<keyword evidence="19" id="KW-1185">Reference proteome</keyword>
<dbReference type="OrthoDB" id="9801033at2"/>
<accession>E5Y7P2</accession>
<dbReference type="PANTHER" id="PTHR36701">
    <property type="entry name" value="EPOXYQUEUOSINE REDUCTASE QUEH"/>
    <property type="match status" value="1"/>
</dbReference>
<evidence type="ECO:0000313" key="19">
    <source>
        <dbReference type="Proteomes" id="UP000006034"/>
    </source>
</evidence>
<keyword evidence="6 17" id="KW-0004">4Fe-4S</keyword>
<evidence type="ECO:0000256" key="6">
    <source>
        <dbReference type="ARBA" id="ARBA00022485"/>
    </source>
</evidence>
<keyword evidence="8 17" id="KW-0479">Metal-binding</keyword>
<dbReference type="AlphaFoldDB" id="E5Y7P2"/>
<evidence type="ECO:0000256" key="11">
    <source>
        <dbReference type="ARBA" id="ARBA00023004"/>
    </source>
</evidence>
<comment type="function">
    <text evidence="1 17">Catalyzes the conversion of epoxyqueuosine (oQ) to queuosine (Q), which is a hypermodified base found in the wobble positions of tRNA(Asp), tRNA(Asn), tRNA(His) and tRNA(Tyr).</text>
</comment>
<evidence type="ECO:0000256" key="4">
    <source>
        <dbReference type="ARBA" id="ARBA00012622"/>
    </source>
</evidence>
<feature type="binding site" evidence="17">
    <location>
        <position position="13"/>
    </location>
    <ligand>
        <name>[4Fe-4S] cluster</name>
        <dbReference type="ChEBI" id="CHEBI:49883"/>
    </ligand>
</feature>
<comment type="similarity">
    <text evidence="3 17">Belongs to the QueH family.</text>
</comment>
<evidence type="ECO:0000256" key="5">
    <source>
        <dbReference type="ARBA" id="ARBA00016895"/>
    </source>
</evidence>
<dbReference type="EMBL" id="ADCP02000001">
    <property type="protein sequence ID" value="EFV44001.1"/>
    <property type="molecule type" value="Genomic_DNA"/>
</dbReference>
<comment type="catalytic activity">
    <reaction evidence="16 17">
        <text>epoxyqueuosine(34) in tRNA + AH2 = queuosine(34) in tRNA + A + H2O</text>
        <dbReference type="Rhea" id="RHEA:32159"/>
        <dbReference type="Rhea" id="RHEA-COMP:18571"/>
        <dbReference type="Rhea" id="RHEA-COMP:18582"/>
        <dbReference type="ChEBI" id="CHEBI:13193"/>
        <dbReference type="ChEBI" id="CHEBI:15377"/>
        <dbReference type="ChEBI" id="CHEBI:17499"/>
        <dbReference type="ChEBI" id="CHEBI:194431"/>
        <dbReference type="ChEBI" id="CHEBI:194443"/>
        <dbReference type="EC" id="1.17.99.6"/>
    </reaction>
</comment>
<dbReference type="PANTHER" id="PTHR36701:SF1">
    <property type="entry name" value="EPOXYQUEUOSINE REDUCTASE QUEH"/>
    <property type="match status" value="1"/>
</dbReference>
<evidence type="ECO:0000256" key="3">
    <source>
        <dbReference type="ARBA" id="ARBA00008207"/>
    </source>
</evidence>
<dbReference type="HOGENOM" id="CLU_088177_1_1_7"/>
<evidence type="ECO:0000313" key="18">
    <source>
        <dbReference type="EMBL" id="EFV44001.1"/>
    </source>
</evidence>
<dbReference type="UniPathway" id="UPA00392"/>
<feature type="binding site" evidence="17">
    <location>
        <position position="98"/>
    </location>
    <ligand>
        <name>[4Fe-4S] cluster</name>
        <dbReference type="ChEBI" id="CHEBI:49883"/>
    </ligand>
</feature>